<sequence length="620" mass="66660">MSVKGLLKSAMRHFLKRPPDRTWRSVDVCPRRLHCANIQGILNGPPVSTFPRLHQPEICETNDTELLDVGTRLQVNLFSSPRQSFPPMVFSSHLVAYAAIALSLSSGSYGIIGPTASLYLNNGVVSPDGFNRPAVLASATSTGTPAIGPLIGGVHILGLPETFRLNVRNQLTDTSMLKSSSIHWHGFFQEGTSWADGPAFITQCPIAAGNSFLYEFKVTKQPGTYWYHSHLSTQYCDGLRGPMVVYEYPDPLKLAGLYTIDNEDTVITLADWYHAIAPIGPLAGIPTPDATLINGKGRYAGGPTVALAVVHVIKGLKYRFRLVSLSCDPNWKFSIDGHSLTIIEVDGIRHQSHTVDEIQIFAGQRYSFVLNANKDIKNYWIRANPNVGTIDFAGGINSAILRYIGAPNADPTTASSVSNPLLETSLVPFTNPGAPGGSAPADVAINLAIAFTFPAFEFQINGATFHPPTAPVLLQILSGATPPGSLLPAGSVYSLPSNKVIELSIPGGSAGSPHPIHLHGHAFDVVRSAGTTAYNYANPVRRDVVSAGVAGDNVTIRFKTDNPGPWFLHCHIDWHLEIGLAVVFAEDIPNITEDPPTAWDQLCPIYDGLTPEQKGGFGPA</sequence>
<dbReference type="InterPro" id="IPR011706">
    <property type="entry name" value="Cu-oxidase_C"/>
</dbReference>
<evidence type="ECO:0008006" key="12">
    <source>
        <dbReference type="Google" id="ProtNLM"/>
    </source>
</evidence>
<keyword evidence="6" id="KW-0325">Glycoprotein</keyword>
<dbReference type="PROSITE" id="PS00079">
    <property type="entry name" value="MULTICOPPER_OXIDASE1"/>
    <property type="match status" value="2"/>
</dbReference>
<evidence type="ECO:0000313" key="11">
    <source>
        <dbReference type="Proteomes" id="UP001556367"/>
    </source>
</evidence>
<evidence type="ECO:0000256" key="1">
    <source>
        <dbReference type="ARBA" id="ARBA00010609"/>
    </source>
</evidence>
<keyword evidence="5" id="KW-1015">Disulfide bond</keyword>
<comment type="similarity">
    <text evidence="1">Belongs to the multicopper oxidase family.</text>
</comment>
<keyword evidence="2" id="KW-0479">Metal-binding</keyword>
<feature type="domain" description="Plastocyanin-like" evidence="8">
    <location>
        <begin position="467"/>
        <end position="587"/>
    </location>
</feature>
<dbReference type="EMBL" id="JASNQZ010000008">
    <property type="protein sequence ID" value="KAL0954161.1"/>
    <property type="molecule type" value="Genomic_DNA"/>
</dbReference>
<dbReference type="Proteomes" id="UP001556367">
    <property type="component" value="Unassembled WGS sequence"/>
</dbReference>
<feature type="domain" description="Plastocyanin-like" evidence="7">
    <location>
        <begin position="263"/>
        <end position="406"/>
    </location>
</feature>
<accession>A0ABR3JG43</accession>
<evidence type="ECO:0000259" key="7">
    <source>
        <dbReference type="Pfam" id="PF00394"/>
    </source>
</evidence>
<evidence type="ECO:0000256" key="2">
    <source>
        <dbReference type="ARBA" id="ARBA00022723"/>
    </source>
</evidence>
<proteinExistence type="inferred from homology"/>
<keyword evidence="3" id="KW-0560">Oxidoreductase</keyword>
<dbReference type="InterPro" id="IPR011707">
    <property type="entry name" value="Cu-oxidase-like_N"/>
</dbReference>
<dbReference type="SUPFAM" id="SSF49503">
    <property type="entry name" value="Cupredoxins"/>
    <property type="match status" value="3"/>
</dbReference>
<dbReference type="Pfam" id="PF07731">
    <property type="entry name" value="Cu-oxidase_2"/>
    <property type="match status" value="1"/>
</dbReference>
<evidence type="ECO:0000313" key="10">
    <source>
        <dbReference type="EMBL" id="KAL0954161.1"/>
    </source>
</evidence>
<evidence type="ECO:0000256" key="5">
    <source>
        <dbReference type="ARBA" id="ARBA00023157"/>
    </source>
</evidence>
<dbReference type="InterPro" id="IPR001117">
    <property type="entry name" value="Cu-oxidase_2nd"/>
</dbReference>
<keyword evidence="11" id="KW-1185">Reference proteome</keyword>
<protein>
    <recommendedName>
        <fullName evidence="12">Laccase</fullName>
    </recommendedName>
</protein>
<dbReference type="InterPro" id="IPR033138">
    <property type="entry name" value="Cu_oxidase_CS"/>
</dbReference>
<dbReference type="Pfam" id="PF07732">
    <property type="entry name" value="Cu-oxidase_3"/>
    <property type="match status" value="1"/>
</dbReference>
<dbReference type="PANTHER" id="PTHR11709">
    <property type="entry name" value="MULTI-COPPER OXIDASE"/>
    <property type="match status" value="1"/>
</dbReference>
<organism evidence="10 11">
    <name type="scientific">Hohenbuehelia grisea</name>
    <dbReference type="NCBI Taxonomy" id="104357"/>
    <lineage>
        <taxon>Eukaryota</taxon>
        <taxon>Fungi</taxon>
        <taxon>Dikarya</taxon>
        <taxon>Basidiomycota</taxon>
        <taxon>Agaricomycotina</taxon>
        <taxon>Agaricomycetes</taxon>
        <taxon>Agaricomycetidae</taxon>
        <taxon>Agaricales</taxon>
        <taxon>Pleurotineae</taxon>
        <taxon>Pleurotaceae</taxon>
        <taxon>Hohenbuehelia</taxon>
    </lineage>
</organism>
<dbReference type="InterPro" id="IPR045087">
    <property type="entry name" value="Cu-oxidase_fam"/>
</dbReference>
<evidence type="ECO:0000256" key="6">
    <source>
        <dbReference type="ARBA" id="ARBA00023180"/>
    </source>
</evidence>
<dbReference type="InterPro" id="IPR008972">
    <property type="entry name" value="Cupredoxin"/>
</dbReference>
<evidence type="ECO:0000256" key="3">
    <source>
        <dbReference type="ARBA" id="ARBA00023002"/>
    </source>
</evidence>
<dbReference type="PANTHER" id="PTHR11709:SF511">
    <property type="entry name" value="LACCASE"/>
    <property type="match status" value="1"/>
</dbReference>
<evidence type="ECO:0000256" key="4">
    <source>
        <dbReference type="ARBA" id="ARBA00023008"/>
    </source>
</evidence>
<dbReference type="Gene3D" id="2.60.40.420">
    <property type="entry name" value="Cupredoxins - blue copper proteins"/>
    <property type="match status" value="3"/>
</dbReference>
<dbReference type="PROSITE" id="PS00080">
    <property type="entry name" value="MULTICOPPER_OXIDASE2"/>
    <property type="match status" value="1"/>
</dbReference>
<dbReference type="InterPro" id="IPR002355">
    <property type="entry name" value="Cu_oxidase_Cu_BS"/>
</dbReference>
<reference evidence="11" key="1">
    <citation type="submission" date="2024-06" db="EMBL/GenBank/DDBJ databases">
        <title>Multi-omics analyses provide insights into the biosynthesis of the anticancer antibiotic pleurotin in Hohenbuehelia grisea.</title>
        <authorList>
            <person name="Weaver J.A."/>
            <person name="Alberti F."/>
        </authorList>
    </citation>
    <scope>NUCLEOTIDE SEQUENCE [LARGE SCALE GENOMIC DNA]</scope>
    <source>
        <strain evidence="11">T-177</strain>
    </source>
</reference>
<evidence type="ECO:0000259" key="9">
    <source>
        <dbReference type="Pfam" id="PF07732"/>
    </source>
</evidence>
<name>A0ABR3JG43_9AGAR</name>
<feature type="domain" description="Plastocyanin-like" evidence="9">
    <location>
        <begin position="162"/>
        <end position="247"/>
    </location>
</feature>
<dbReference type="CDD" id="cd13903">
    <property type="entry name" value="CuRO_3_Tv-LCC_like"/>
    <property type="match status" value="1"/>
</dbReference>
<dbReference type="Pfam" id="PF00394">
    <property type="entry name" value="Cu-oxidase"/>
    <property type="match status" value="1"/>
</dbReference>
<comment type="caution">
    <text evidence="10">The sequence shown here is derived from an EMBL/GenBank/DDBJ whole genome shotgun (WGS) entry which is preliminary data.</text>
</comment>
<evidence type="ECO:0000259" key="8">
    <source>
        <dbReference type="Pfam" id="PF07731"/>
    </source>
</evidence>
<gene>
    <name evidence="10" type="ORF">HGRIS_005297</name>
</gene>
<keyword evidence="4" id="KW-0186">Copper</keyword>